<evidence type="ECO:0000313" key="4">
    <source>
        <dbReference type="Proteomes" id="UP000199095"/>
    </source>
</evidence>
<dbReference type="PROSITE" id="PS51257">
    <property type="entry name" value="PROKAR_LIPOPROTEIN"/>
    <property type="match status" value="1"/>
</dbReference>
<keyword evidence="1" id="KW-0732">Signal</keyword>
<dbReference type="AlphaFoldDB" id="A0A1I0F2R1"/>
<feature type="chain" id="PRO_5011497862" description="DUF4367 domain-containing protein" evidence="1">
    <location>
        <begin position="23"/>
        <end position="156"/>
    </location>
</feature>
<dbReference type="EMBL" id="FOHJ01000005">
    <property type="protein sequence ID" value="SET52121.1"/>
    <property type="molecule type" value="Genomic_DNA"/>
</dbReference>
<feature type="domain" description="DUF4367" evidence="2">
    <location>
        <begin position="64"/>
        <end position="154"/>
    </location>
</feature>
<keyword evidence="4" id="KW-1185">Reference proteome</keyword>
<organism evidence="3 4">
    <name type="scientific">Salinibacillus kushneri</name>
    <dbReference type="NCBI Taxonomy" id="237682"/>
    <lineage>
        <taxon>Bacteria</taxon>
        <taxon>Bacillati</taxon>
        <taxon>Bacillota</taxon>
        <taxon>Bacilli</taxon>
        <taxon>Bacillales</taxon>
        <taxon>Bacillaceae</taxon>
        <taxon>Salinibacillus</taxon>
    </lineage>
</organism>
<dbReference type="RefSeq" id="WP_093134500.1">
    <property type="nucleotide sequence ID" value="NZ_FOHJ01000005.1"/>
</dbReference>
<dbReference type="STRING" id="237682.SAMN05421676_105173"/>
<sequence length="156" mass="17894">MFKKGFVLLFFAIFLITGCSNQNSDMYEVNQTDVTEKLDNIDFEYKLPMKMPFEVESTQINQPPTDQSMFSVAFYGVGGEYLFLDVSNSDVKQSTGNQTEEVSIDNLKGTFLEHNQGAKVLFWKENEVTYQLSLKESGDQDRYSKEDLIKIAESFE</sequence>
<dbReference type="Proteomes" id="UP000199095">
    <property type="component" value="Unassembled WGS sequence"/>
</dbReference>
<dbReference type="InterPro" id="IPR025377">
    <property type="entry name" value="DUF4367"/>
</dbReference>
<feature type="signal peptide" evidence="1">
    <location>
        <begin position="1"/>
        <end position="22"/>
    </location>
</feature>
<dbReference type="Pfam" id="PF14285">
    <property type="entry name" value="DUF4367"/>
    <property type="match status" value="1"/>
</dbReference>
<reference evidence="4" key="1">
    <citation type="submission" date="2016-10" db="EMBL/GenBank/DDBJ databases">
        <authorList>
            <person name="Varghese N."/>
            <person name="Submissions S."/>
        </authorList>
    </citation>
    <scope>NUCLEOTIDE SEQUENCE [LARGE SCALE GENOMIC DNA]</scope>
    <source>
        <strain evidence="4">CGMCC 1.3566</strain>
    </source>
</reference>
<evidence type="ECO:0000259" key="2">
    <source>
        <dbReference type="Pfam" id="PF14285"/>
    </source>
</evidence>
<evidence type="ECO:0000256" key="1">
    <source>
        <dbReference type="SAM" id="SignalP"/>
    </source>
</evidence>
<accession>A0A1I0F2R1</accession>
<gene>
    <name evidence="3" type="ORF">SAMN05421676_105173</name>
</gene>
<evidence type="ECO:0000313" key="3">
    <source>
        <dbReference type="EMBL" id="SET52121.1"/>
    </source>
</evidence>
<proteinExistence type="predicted"/>
<name>A0A1I0F2R1_9BACI</name>
<dbReference type="OrthoDB" id="2965608at2"/>
<protein>
    <recommendedName>
        <fullName evidence="2">DUF4367 domain-containing protein</fullName>
    </recommendedName>
</protein>